<name>A0ACB9PXN5_BAUVA</name>
<dbReference type="EMBL" id="CM039428">
    <property type="protein sequence ID" value="KAI4352562.1"/>
    <property type="molecule type" value="Genomic_DNA"/>
</dbReference>
<dbReference type="Proteomes" id="UP000828941">
    <property type="component" value="Chromosome 3"/>
</dbReference>
<accession>A0ACB9PXN5</accession>
<proteinExistence type="predicted"/>
<keyword evidence="2" id="KW-1185">Reference proteome</keyword>
<sequence>MGYSRFLSILLLSSLLFLSFTHGFGRVLMKTVDNPPLTARAIEFAGKSRFMTEVMDYSDPEPNTNTKNGFMFSPPSPDSTPSPSPSSNPPQPQA</sequence>
<protein>
    <submittedName>
        <fullName evidence="1">Uncharacterized protein</fullName>
    </submittedName>
</protein>
<evidence type="ECO:0000313" key="2">
    <source>
        <dbReference type="Proteomes" id="UP000828941"/>
    </source>
</evidence>
<reference evidence="1 2" key="1">
    <citation type="journal article" date="2022" name="DNA Res.">
        <title>Chromosomal-level genome assembly of the orchid tree Bauhinia variegata (Leguminosae; Cercidoideae) supports the allotetraploid origin hypothesis of Bauhinia.</title>
        <authorList>
            <person name="Zhong Y."/>
            <person name="Chen Y."/>
            <person name="Zheng D."/>
            <person name="Pang J."/>
            <person name="Liu Y."/>
            <person name="Luo S."/>
            <person name="Meng S."/>
            <person name="Qian L."/>
            <person name="Wei D."/>
            <person name="Dai S."/>
            <person name="Zhou R."/>
        </authorList>
    </citation>
    <scope>NUCLEOTIDE SEQUENCE [LARGE SCALE GENOMIC DNA]</scope>
    <source>
        <strain evidence="1">BV-YZ2020</strain>
    </source>
</reference>
<evidence type="ECO:0000313" key="1">
    <source>
        <dbReference type="EMBL" id="KAI4352562.1"/>
    </source>
</evidence>
<organism evidence="1 2">
    <name type="scientific">Bauhinia variegata</name>
    <name type="common">Purple orchid tree</name>
    <name type="synonym">Phanera variegata</name>
    <dbReference type="NCBI Taxonomy" id="167791"/>
    <lineage>
        <taxon>Eukaryota</taxon>
        <taxon>Viridiplantae</taxon>
        <taxon>Streptophyta</taxon>
        <taxon>Embryophyta</taxon>
        <taxon>Tracheophyta</taxon>
        <taxon>Spermatophyta</taxon>
        <taxon>Magnoliopsida</taxon>
        <taxon>eudicotyledons</taxon>
        <taxon>Gunneridae</taxon>
        <taxon>Pentapetalae</taxon>
        <taxon>rosids</taxon>
        <taxon>fabids</taxon>
        <taxon>Fabales</taxon>
        <taxon>Fabaceae</taxon>
        <taxon>Cercidoideae</taxon>
        <taxon>Cercideae</taxon>
        <taxon>Bauhiniinae</taxon>
        <taxon>Bauhinia</taxon>
    </lineage>
</organism>
<gene>
    <name evidence="1" type="ORF">L6164_006799</name>
</gene>
<comment type="caution">
    <text evidence="1">The sequence shown here is derived from an EMBL/GenBank/DDBJ whole genome shotgun (WGS) entry which is preliminary data.</text>
</comment>